<feature type="domain" description="FAD-binding" evidence="3">
    <location>
        <begin position="7"/>
        <end position="161"/>
    </location>
</feature>
<keyword evidence="1" id="KW-0560">Oxidoreductase</keyword>
<evidence type="ECO:0000256" key="1">
    <source>
        <dbReference type="ARBA" id="ARBA00023002"/>
    </source>
</evidence>
<protein>
    <submittedName>
        <fullName evidence="4">2-polyprenyl-6-methoxyphenol hydroxylase-like FAD-dependent oxidoreductase</fullName>
    </submittedName>
</protein>
<dbReference type="GO" id="GO:0071949">
    <property type="term" value="F:FAD binding"/>
    <property type="evidence" value="ECO:0007669"/>
    <property type="project" value="InterPro"/>
</dbReference>
<reference evidence="4 5" key="1">
    <citation type="submission" date="2020-07" db="EMBL/GenBank/DDBJ databases">
        <title>Sequencing the genomes of 1000 actinobacteria strains.</title>
        <authorList>
            <person name="Klenk H.-P."/>
        </authorList>
    </citation>
    <scope>NUCLEOTIDE SEQUENCE [LARGE SCALE GENOMIC DNA]</scope>
    <source>
        <strain evidence="4 5">DSM 26341</strain>
    </source>
</reference>
<gene>
    <name evidence="4" type="ORF">BJY26_002763</name>
</gene>
<dbReference type="EMBL" id="JACBZP010000001">
    <property type="protein sequence ID" value="NYI68457.1"/>
    <property type="molecule type" value="Genomic_DNA"/>
</dbReference>
<feature type="domain" description="FAD-binding" evidence="3">
    <location>
        <begin position="262"/>
        <end position="322"/>
    </location>
</feature>
<dbReference type="PRINTS" id="PR00420">
    <property type="entry name" value="RNGMNOXGNASE"/>
</dbReference>
<keyword evidence="5" id="KW-1185">Reference proteome</keyword>
<dbReference type="InterPro" id="IPR036188">
    <property type="entry name" value="FAD/NAD-bd_sf"/>
</dbReference>
<dbReference type="PANTHER" id="PTHR13789">
    <property type="entry name" value="MONOOXYGENASE"/>
    <property type="match status" value="1"/>
</dbReference>
<dbReference type="PANTHER" id="PTHR13789:SF309">
    <property type="entry name" value="PUTATIVE (AFU_ORTHOLOGUE AFUA_6G14510)-RELATED"/>
    <property type="match status" value="1"/>
</dbReference>
<dbReference type="RefSeq" id="WP_179428804.1">
    <property type="nucleotide sequence ID" value="NZ_JACBZP010000001.1"/>
</dbReference>
<dbReference type="InterPro" id="IPR002938">
    <property type="entry name" value="FAD-bd"/>
</dbReference>
<keyword evidence="2" id="KW-0503">Monooxygenase</keyword>
<proteinExistence type="predicted"/>
<evidence type="ECO:0000313" key="5">
    <source>
        <dbReference type="Proteomes" id="UP000539111"/>
    </source>
</evidence>
<accession>A0A7Z0D3Z6</accession>
<dbReference type="GO" id="GO:0004497">
    <property type="term" value="F:monooxygenase activity"/>
    <property type="evidence" value="ECO:0007669"/>
    <property type="project" value="UniProtKB-KW"/>
</dbReference>
<dbReference type="SUPFAM" id="SSF51905">
    <property type="entry name" value="FAD/NAD(P)-binding domain"/>
    <property type="match status" value="1"/>
</dbReference>
<dbReference type="Proteomes" id="UP000539111">
    <property type="component" value="Unassembled WGS sequence"/>
</dbReference>
<dbReference type="AlphaFoldDB" id="A0A7Z0D3Z6"/>
<sequence length="366" mass="39419">MTAQGSAAVIGAGISGLASAAALIRAGWRVDVFEKSERLPDAGAGISLMPNAVRALDFLGIGDAVRDLAETDGMAGIRTMHGYWLTRMHAADFTDRFGPLAILPRADLLQLLVDTVPDGTVRYGVRIDSVDPEGSVRTDAGAADYDLVVGADGLRSVVRAACWPNAARPRYTGYTAWRFATDELDEPPRHGAEVWTRGERFGYAPMPGGRAYCFAVQNAPVGGTDATLPDYGYWPAPVPELVRAASSNGVLRDDVYYLPPLRSFVHGRVALVGDAAHAMPPDLGQGAAQGLEDAVRLGASSHDLALYDAERRPRAQDVARRSRRIGAMAQWVSPRGIWLRNTAIRIRSVNGLIRVLAPVLDWQPRK</sequence>
<dbReference type="InterPro" id="IPR050493">
    <property type="entry name" value="FAD-dep_Monooxygenase_BioMet"/>
</dbReference>
<evidence type="ECO:0000256" key="2">
    <source>
        <dbReference type="ARBA" id="ARBA00023033"/>
    </source>
</evidence>
<evidence type="ECO:0000259" key="3">
    <source>
        <dbReference type="Pfam" id="PF01494"/>
    </source>
</evidence>
<evidence type="ECO:0000313" key="4">
    <source>
        <dbReference type="EMBL" id="NYI68457.1"/>
    </source>
</evidence>
<dbReference type="Pfam" id="PF01494">
    <property type="entry name" value="FAD_binding_3"/>
    <property type="match status" value="2"/>
</dbReference>
<comment type="caution">
    <text evidence="4">The sequence shown here is derived from an EMBL/GenBank/DDBJ whole genome shotgun (WGS) entry which is preliminary data.</text>
</comment>
<organism evidence="4 5">
    <name type="scientific">Spelaeicoccus albus</name>
    <dbReference type="NCBI Taxonomy" id="1280376"/>
    <lineage>
        <taxon>Bacteria</taxon>
        <taxon>Bacillati</taxon>
        <taxon>Actinomycetota</taxon>
        <taxon>Actinomycetes</taxon>
        <taxon>Micrococcales</taxon>
        <taxon>Brevibacteriaceae</taxon>
        <taxon>Spelaeicoccus</taxon>
    </lineage>
</organism>
<name>A0A7Z0D3Z6_9MICO</name>
<dbReference type="Gene3D" id="3.50.50.60">
    <property type="entry name" value="FAD/NAD(P)-binding domain"/>
    <property type="match status" value="1"/>
</dbReference>